<sequence>MNPSAESPDHAIGRSRGDLSTKIHHLVDGHERPLVVLISPGQSGDCPAFPLLDHLKVPRLEGGRPRTLPDRVRGDKAYSSRVNWELLRRCGIGAVIL</sequence>
<keyword evidence="3" id="KW-1185">Reference proteome</keyword>
<name>A0ABW9F9V9_9NOCA</name>
<dbReference type="InterPro" id="IPR002559">
    <property type="entry name" value="Transposase_11"/>
</dbReference>
<dbReference type="RefSeq" id="WP_420162672.1">
    <property type="nucleotide sequence ID" value="NZ_JBDLNV010000001.1"/>
</dbReference>
<comment type="caution">
    <text evidence="2">The sequence shown here is derived from an EMBL/GenBank/DDBJ whole genome shotgun (WGS) entry which is preliminary data.</text>
</comment>
<evidence type="ECO:0000259" key="1">
    <source>
        <dbReference type="Pfam" id="PF01609"/>
    </source>
</evidence>
<evidence type="ECO:0000313" key="2">
    <source>
        <dbReference type="EMBL" id="MFM1722084.1"/>
    </source>
</evidence>
<feature type="domain" description="Transposase IS4-like" evidence="1">
    <location>
        <begin position="21"/>
        <end position="88"/>
    </location>
</feature>
<dbReference type="EMBL" id="JBDLNV010000001">
    <property type="protein sequence ID" value="MFM1722084.1"/>
    <property type="molecule type" value="Genomic_DNA"/>
</dbReference>
<organism evidence="2 3">
    <name type="scientific">Rhodococcus parequi</name>
    <dbReference type="NCBI Taxonomy" id="3137122"/>
    <lineage>
        <taxon>Bacteria</taxon>
        <taxon>Bacillati</taxon>
        <taxon>Actinomycetota</taxon>
        <taxon>Actinomycetes</taxon>
        <taxon>Mycobacteriales</taxon>
        <taxon>Nocardiaceae</taxon>
        <taxon>Rhodococcus</taxon>
    </lineage>
</organism>
<proteinExistence type="predicted"/>
<reference evidence="2 3" key="1">
    <citation type="submission" date="2023-11" db="EMBL/GenBank/DDBJ databases">
        <authorList>
            <person name="Val-Calvo J."/>
            <person name="Scortti M."/>
            <person name="Vazquez-Boland J."/>
        </authorList>
    </citation>
    <scope>NUCLEOTIDE SEQUENCE [LARGE SCALE GENOMIC DNA]</scope>
    <source>
        <strain evidence="2 3">PAM 2766</strain>
    </source>
</reference>
<accession>A0ABW9F9V9</accession>
<protein>
    <submittedName>
        <fullName evidence="2">Transposase</fullName>
    </submittedName>
</protein>
<dbReference type="Pfam" id="PF01609">
    <property type="entry name" value="DDE_Tnp_1"/>
    <property type="match status" value="1"/>
</dbReference>
<evidence type="ECO:0000313" key="3">
    <source>
        <dbReference type="Proteomes" id="UP001629745"/>
    </source>
</evidence>
<dbReference type="Proteomes" id="UP001629745">
    <property type="component" value="Unassembled WGS sequence"/>
</dbReference>
<gene>
    <name evidence="2" type="ORF">ABEU20_000629</name>
</gene>